<sequence>MALRTGIVGAGIVSRNNHLPAVSRNPRTELAAVCDRDESAVREAVGEYGGRAYADAEAMFAAEALDWVHVATPVQSHFDLASAAVERGIPVTVQKPATTTREELDDLRALAAEREVPVSVVHNWLFYPVVRDLRRSLAAGEFGEVRAVEATFSGEGRPDDTYRGEWVYDLPGGDVEEGMPHSLYLTLALGGVPRDAESVDVQTRAVRDYDGFDYDGTTLQWTTDDDALCSVTFVGGSAPNDELRVLGTERSATVDVPTNTIDAHDADEGPFHLLSEQLGRSATTGRSVVRGVADTLREYGLDRAEEALDYHREDSVDGHYYLFNEAAKALERGDQPPVPLAHSRWVLELMEQVREDAADPADTAGEDAAAERVRDDAATD</sequence>
<dbReference type="Pfam" id="PF22725">
    <property type="entry name" value="GFO_IDH_MocA_C3"/>
    <property type="match status" value="1"/>
</dbReference>
<dbReference type="EMBL" id="JBHSHT010000001">
    <property type="protein sequence ID" value="MFC4823509.1"/>
    <property type="molecule type" value="Genomic_DNA"/>
</dbReference>
<dbReference type="AlphaFoldDB" id="A0ABD5PYH0"/>
<evidence type="ECO:0000259" key="2">
    <source>
        <dbReference type="Pfam" id="PF01408"/>
    </source>
</evidence>
<dbReference type="Gene3D" id="3.40.50.720">
    <property type="entry name" value="NAD(P)-binding Rossmann-like Domain"/>
    <property type="match status" value="1"/>
</dbReference>
<dbReference type="InterPro" id="IPR036291">
    <property type="entry name" value="NAD(P)-bd_dom_sf"/>
</dbReference>
<dbReference type="Gene3D" id="3.30.360.10">
    <property type="entry name" value="Dihydrodipicolinate Reductase, domain 2"/>
    <property type="match status" value="1"/>
</dbReference>
<feature type="domain" description="Gfo/Idh/MocA-like oxidoreductase N-terminal" evidence="2">
    <location>
        <begin position="3"/>
        <end position="121"/>
    </location>
</feature>
<keyword evidence="5" id="KW-1185">Reference proteome</keyword>
<evidence type="ECO:0000313" key="5">
    <source>
        <dbReference type="Proteomes" id="UP001595945"/>
    </source>
</evidence>
<evidence type="ECO:0000256" key="1">
    <source>
        <dbReference type="SAM" id="MobiDB-lite"/>
    </source>
</evidence>
<dbReference type="Proteomes" id="UP001595945">
    <property type="component" value="Unassembled WGS sequence"/>
</dbReference>
<gene>
    <name evidence="4" type="ORF">ACFO9K_04470</name>
</gene>
<dbReference type="SUPFAM" id="SSF55347">
    <property type="entry name" value="Glyceraldehyde-3-phosphate dehydrogenase-like, C-terminal domain"/>
    <property type="match status" value="1"/>
</dbReference>
<feature type="compositionally biased region" description="Basic and acidic residues" evidence="1">
    <location>
        <begin position="369"/>
        <end position="380"/>
    </location>
</feature>
<dbReference type="InterPro" id="IPR000683">
    <property type="entry name" value="Gfo/Idh/MocA-like_OxRdtase_N"/>
</dbReference>
<accession>A0ABD5PYH0</accession>
<evidence type="ECO:0000259" key="3">
    <source>
        <dbReference type="Pfam" id="PF22725"/>
    </source>
</evidence>
<dbReference type="PANTHER" id="PTHR43708:SF3">
    <property type="entry name" value="OXIDOREDUCTASE"/>
    <property type="match status" value="1"/>
</dbReference>
<feature type="domain" description="GFO/IDH/MocA-like oxidoreductase" evidence="3">
    <location>
        <begin position="130"/>
        <end position="252"/>
    </location>
</feature>
<dbReference type="RefSeq" id="WP_254267023.1">
    <property type="nucleotide sequence ID" value="NZ_CP100400.1"/>
</dbReference>
<dbReference type="SUPFAM" id="SSF51735">
    <property type="entry name" value="NAD(P)-binding Rossmann-fold domains"/>
    <property type="match status" value="1"/>
</dbReference>
<evidence type="ECO:0000313" key="4">
    <source>
        <dbReference type="EMBL" id="MFC4823509.1"/>
    </source>
</evidence>
<dbReference type="InterPro" id="IPR051317">
    <property type="entry name" value="Gfo/Idh/MocA_oxidoreduct"/>
</dbReference>
<proteinExistence type="predicted"/>
<dbReference type="Pfam" id="PF01408">
    <property type="entry name" value="GFO_IDH_MocA"/>
    <property type="match status" value="1"/>
</dbReference>
<reference evidence="4 5" key="1">
    <citation type="journal article" date="2019" name="Int. J. Syst. Evol. Microbiol.">
        <title>The Global Catalogue of Microorganisms (GCM) 10K type strain sequencing project: providing services to taxonomists for standard genome sequencing and annotation.</title>
        <authorList>
            <consortium name="The Broad Institute Genomics Platform"/>
            <consortium name="The Broad Institute Genome Sequencing Center for Infectious Disease"/>
            <person name="Wu L."/>
            <person name="Ma J."/>
        </authorList>
    </citation>
    <scope>NUCLEOTIDE SEQUENCE [LARGE SCALE GENOMIC DNA]</scope>
    <source>
        <strain evidence="4 5">XZYJ18</strain>
    </source>
</reference>
<protein>
    <submittedName>
        <fullName evidence="4">Gfo/Idh/MocA family protein</fullName>
    </submittedName>
</protein>
<dbReference type="GeneID" id="73045438"/>
<feature type="region of interest" description="Disordered" evidence="1">
    <location>
        <begin position="356"/>
        <end position="380"/>
    </location>
</feature>
<organism evidence="4 5">
    <name type="scientific">Halorussus aquaticus</name>
    <dbReference type="NCBI Taxonomy" id="2953748"/>
    <lineage>
        <taxon>Archaea</taxon>
        <taxon>Methanobacteriati</taxon>
        <taxon>Methanobacteriota</taxon>
        <taxon>Stenosarchaea group</taxon>
        <taxon>Halobacteria</taxon>
        <taxon>Halobacteriales</taxon>
        <taxon>Haladaptataceae</taxon>
        <taxon>Halorussus</taxon>
    </lineage>
</organism>
<dbReference type="InterPro" id="IPR055170">
    <property type="entry name" value="GFO_IDH_MocA-like_dom"/>
</dbReference>
<dbReference type="PANTHER" id="PTHR43708">
    <property type="entry name" value="CONSERVED EXPRESSED OXIDOREDUCTASE (EUROFUNG)"/>
    <property type="match status" value="1"/>
</dbReference>
<name>A0ABD5PYH0_9EURY</name>
<comment type="caution">
    <text evidence="4">The sequence shown here is derived from an EMBL/GenBank/DDBJ whole genome shotgun (WGS) entry which is preliminary data.</text>
</comment>